<proteinExistence type="predicted"/>
<dbReference type="InterPro" id="IPR001623">
    <property type="entry name" value="DnaJ_domain"/>
</dbReference>
<dbReference type="PANTHER" id="PTHR36335:SF1">
    <property type="entry name" value="CHAPERONE DNAJ-DOMAIN SUPERFAMILY PROTEIN"/>
    <property type="match status" value="1"/>
</dbReference>
<feature type="compositionally biased region" description="Low complexity" evidence="2">
    <location>
        <begin position="232"/>
        <end position="248"/>
    </location>
</feature>
<dbReference type="Gene3D" id="1.10.287.110">
    <property type="entry name" value="DnaJ domain"/>
    <property type="match status" value="1"/>
</dbReference>
<accession>A0A835MCC7</accession>
<dbReference type="PANTHER" id="PTHR36335">
    <property type="entry name" value="CHAPERONE DNAJ-DOMAIN SUPERFAMILY PROTEIN"/>
    <property type="match status" value="1"/>
</dbReference>
<gene>
    <name evidence="4" type="ORF">IFM89_011450</name>
</gene>
<feature type="region of interest" description="Disordered" evidence="2">
    <location>
        <begin position="1"/>
        <end position="28"/>
    </location>
</feature>
<feature type="coiled-coil region" evidence="1">
    <location>
        <begin position="579"/>
        <end position="637"/>
    </location>
</feature>
<dbReference type="EMBL" id="JADFTS010000001">
    <property type="protein sequence ID" value="KAF9624442.1"/>
    <property type="molecule type" value="Genomic_DNA"/>
</dbReference>
<protein>
    <recommendedName>
        <fullName evidence="3">J domain-containing protein</fullName>
    </recommendedName>
</protein>
<evidence type="ECO:0000313" key="5">
    <source>
        <dbReference type="Proteomes" id="UP000631114"/>
    </source>
</evidence>
<dbReference type="OrthoDB" id="498970at2759"/>
<name>A0A835MCC7_9MAGN</name>
<dbReference type="CDD" id="cd06257">
    <property type="entry name" value="DnaJ"/>
    <property type="match status" value="1"/>
</dbReference>
<dbReference type="InterPro" id="IPR036869">
    <property type="entry name" value="J_dom_sf"/>
</dbReference>
<feature type="region of interest" description="Disordered" evidence="2">
    <location>
        <begin position="302"/>
        <end position="340"/>
    </location>
</feature>
<feature type="compositionally biased region" description="Basic and acidic residues" evidence="2">
    <location>
        <begin position="220"/>
        <end position="229"/>
    </location>
</feature>
<sequence length="719" mass="81593">MSKGQFQRGSHFGRRTLERCSTKGKTKKVSYIDVETGKSHEVIIIDAPESSEKKLLGPSVSQKKLPTGKVISIDDDEISASETENADGGGNHQDSGATSSKASCPSVSQSSEEANVDECQLNRKRKIPMKFSKSKRTYSEKTFSRNYFGWGPLCDSTSSDSDSSDCEIIEGSCGKISEQWDRAALKKRTFEGIPIGQPGLDDEASGSGSFADVPKHVEVENSAEQHVRDPFSYTYNNTNNDNVNLSTSRGCDDNIREDSFLSPEENVVGDSGKAVEPDSPSWCRTPVREEAHFFPKKVDIQESGKTFRGEPSFCDAEVQSDTDDSDDELYSLPKEKEFSEKPQVRFEKDWFWEEEENAPAEPTPVARDETHFNEKAGLAEEVFLQGDKRSNETHVSYDRATSPGLNEMIHREPCLSTIQSPKDKIYEGAQFNYEEKSFLGEPSLRSNQPCGETWVNEVDRSVWWAYFPPDDQIQRESEVINGNVSHQDNVKTASENLSPDSSRIETQVNHQTGRFTDEKEQVLESVNNTEQVVERSPLLHAPDGNGPLDYENNIIGKREKLKETDEFKRAAEEEWASRQRQLQIQAEEAQRLRKRKKAETQRLLDMERRQKERIEEMRETQKKNVETINLKDQLRAEVRKELHRMELVYTDMVSLLRALGIRVGTGFCPSSREVNAAYKQALLKFHPDRASRTDVRQQVEAEEKFKLVSRLKEKLLPVS</sequence>
<feature type="region of interest" description="Disordered" evidence="2">
    <location>
        <begin position="47"/>
        <end position="121"/>
    </location>
</feature>
<feature type="domain" description="J" evidence="3">
    <location>
        <begin position="654"/>
        <end position="719"/>
    </location>
</feature>
<reference evidence="4 5" key="1">
    <citation type="submission" date="2020-10" db="EMBL/GenBank/DDBJ databases">
        <title>The Coptis chinensis genome and diversification of protoberbering-type alkaloids.</title>
        <authorList>
            <person name="Wang B."/>
            <person name="Shu S."/>
            <person name="Song C."/>
            <person name="Liu Y."/>
        </authorList>
    </citation>
    <scope>NUCLEOTIDE SEQUENCE [LARGE SCALE GENOMIC DNA]</scope>
    <source>
        <strain evidence="4">HL-2020</strain>
        <tissue evidence="4">Leaf</tissue>
    </source>
</reference>
<keyword evidence="5" id="KW-1185">Reference proteome</keyword>
<evidence type="ECO:0000256" key="1">
    <source>
        <dbReference type="SAM" id="Coils"/>
    </source>
</evidence>
<feature type="compositionally biased region" description="Polar residues" evidence="2">
    <location>
        <begin position="92"/>
        <end position="113"/>
    </location>
</feature>
<dbReference type="PROSITE" id="PS50076">
    <property type="entry name" value="DNAJ_2"/>
    <property type="match status" value="1"/>
</dbReference>
<organism evidence="4 5">
    <name type="scientific">Coptis chinensis</name>
    <dbReference type="NCBI Taxonomy" id="261450"/>
    <lineage>
        <taxon>Eukaryota</taxon>
        <taxon>Viridiplantae</taxon>
        <taxon>Streptophyta</taxon>
        <taxon>Embryophyta</taxon>
        <taxon>Tracheophyta</taxon>
        <taxon>Spermatophyta</taxon>
        <taxon>Magnoliopsida</taxon>
        <taxon>Ranunculales</taxon>
        <taxon>Ranunculaceae</taxon>
        <taxon>Coptidoideae</taxon>
        <taxon>Coptis</taxon>
    </lineage>
</organism>
<evidence type="ECO:0000313" key="4">
    <source>
        <dbReference type="EMBL" id="KAF9624442.1"/>
    </source>
</evidence>
<dbReference type="AlphaFoldDB" id="A0A835MCC7"/>
<feature type="region of interest" description="Disordered" evidence="2">
    <location>
        <begin position="220"/>
        <end position="249"/>
    </location>
</feature>
<feature type="region of interest" description="Disordered" evidence="2">
    <location>
        <begin position="263"/>
        <end position="282"/>
    </location>
</feature>
<evidence type="ECO:0000256" key="2">
    <source>
        <dbReference type="SAM" id="MobiDB-lite"/>
    </source>
</evidence>
<dbReference type="SUPFAM" id="SSF46565">
    <property type="entry name" value="Chaperone J-domain"/>
    <property type="match status" value="1"/>
</dbReference>
<evidence type="ECO:0000259" key="3">
    <source>
        <dbReference type="PROSITE" id="PS50076"/>
    </source>
</evidence>
<dbReference type="Proteomes" id="UP000631114">
    <property type="component" value="Unassembled WGS sequence"/>
</dbReference>
<comment type="caution">
    <text evidence="4">The sequence shown here is derived from an EMBL/GenBank/DDBJ whole genome shotgun (WGS) entry which is preliminary data.</text>
</comment>
<feature type="compositionally biased region" description="Acidic residues" evidence="2">
    <location>
        <begin position="318"/>
        <end position="329"/>
    </location>
</feature>
<feature type="region of interest" description="Disordered" evidence="2">
    <location>
        <begin position="192"/>
        <end position="211"/>
    </location>
</feature>
<keyword evidence="1" id="KW-0175">Coiled coil</keyword>